<evidence type="ECO:0000313" key="7">
    <source>
        <dbReference type="Proteomes" id="UP001219037"/>
    </source>
</evidence>
<evidence type="ECO:0000256" key="4">
    <source>
        <dbReference type="ARBA" id="ARBA00022679"/>
    </source>
</evidence>
<dbReference type="PANTHER" id="PTHR20881">
    <property type="entry name" value="3-METHYL-2-OXOBUTANOATE HYDROXYMETHYLTRANSFERASE"/>
    <property type="match status" value="1"/>
</dbReference>
<gene>
    <name evidence="5 6" type="primary">panB</name>
    <name evidence="6" type="ORF">P8192_08690</name>
</gene>
<feature type="active site" description="Proton acceptor" evidence="5">
    <location>
        <position position="188"/>
    </location>
</feature>
<dbReference type="Pfam" id="PF02548">
    <property type="entry name" value="Pantoate_transf"/>
    <property type="match status" value="1"/>
</dbReference>
<comment type="pathway">
    <text evidence="5">Cofactor biosynthesis; (R)-pantothenate biosynthesis; (R)-pantoate from 3-methyl-2-oxobutanoate: step 1/2.</text>
</comment>
<feature type="binding site" evidence="5">
    <location>
        <position position="119"/>
    </location>
    <ligand>
        <name>3-methyl-2-oxobutanoate</name>
        <dbReference type="ChEBI" id="CHEBI:11851"/>
    </ligand>
</feature>
<dbReference type="EMBL" id="CP121252">
    <property type="protein sequence ID" value="WFP15489.1"/>
    <property type="molecule type" value="Genomic_DNA"/>
</dbReference>
<accession>A0ABY8H2Z5</accession>
<name>A0ABY8H2Z5_9MICC</name>
<feature type="binding site" evidence="5">
    <location>
        <position position="89"/>
    </location>
    <ligand>
        <name>Mg(2+)</name>
        <dbReference type="ChEBI" id="CHEBI:18420"/>
    </ligand>
</feature>
<keyword evidence="5" id="KW-0479">Metal-binding</keyword>
<feature type="binding site" evidence="5">
    <location>
        <begin position="50"/>
        <end position="51"/>
    </location>
    <ligand>
        <name>3-methyl-2-oxobutanoate</name>
        <dbReference type="ChEBI" id="CHEBI:11851"/>
    </ligand>
</feature>
<comment type="cofactor">
    <cofactor evidence="5">
        <name>Mg(2+)</name>
        <dbReference type="ChEBI" id="CHEBI:18420"/>
    </cofactor>
    <text evidence="5">Binds 1 Mg(2+) ion per subunit.</text>
</comment>
<organism evidence="6 7">
    <name type="scientific">Citricoccus muralis</name>
    <dbReference type="NCBI Taxonomy" id="169134"/>
    <lineage>
        <taxon>Bacteria</taxon>
        <taxon>Bacillati</taxon>
        <taxon>Actinomycetota</taxon>
        <taxon>Actinomycetes</taxon>
        <taxon>Micrococcales</taxon>
        <taxon>Micrococcaceae</taxon>
        <taxon>Citricoccus</taxon>
    </lineage>
</organism>
<reference evidence="6 7" key="1">
    <citation type="submission" date="2023-04" db="EMBL/GenBank/DDBJ databases">
        <title>Funneling lignin-derived compounds into biodiesel using alkali-halophilic Citricoccus sp. P2.</title>
        <authorList>
            <person name="Luo C.-B."/>
        </authorList>
    </citation>
    <scope>NUCLEOTIDE SEQUENCE [LARGE SCALE GENOMIC DNA]</scope>
    <source>
        <strain evidence="6 7">P2</strain>
    </source>
</reference>
<keyword evidence="3 5" id="KW-0566">Pantothenate biosynthesis</keyword>
<comment type="catalytic activity">
    <reaction evidence="5">
        <text>(6R)-5,10-methylene-5,6,7,8-tetrahydrofolate + 3-methyl-2-oxobutanoate + H2O = 2-dehydropantoate + (6S)-5,6,7,8-tetrahydrofolate</text>
        <dbReference type="Rhea" id="RHEA:11824"/>
        <dbReference type="ChEBI" id="CHEBI:11561"/>
        <dbReference type="ChEBI" id="CHEBI:11851"/>
        <dbReference type="ChEBI" id="CHEBI:15377"/>
        <dbReference type="ChEBI" id="CHEBI:15636"/>
        <dbReference type="ChEBI" id="CHEBI:57453"/>
        <dbReference type="EC" id="2.1.2.11"/>
    </reaction>
</comment>
<comment type="subunit">
    <text evidence="2 5">Homodecamer; pentamer of dimers.</text>
</comment>
<dbReference type="Gene3D" id="3.20.20.60">
    <property type="entry name" value="Phosphoenolpyruvate-binding domains"/>
    <property type="match status" value="1"/>
</dbReference>
<dbReference type="CDD" id="cd06557">
    <property type="entry name" value="KPHMT-like"/>
    <property type="match status" value="1"/>
</dbReference>
<dbReference type="PANTHER" id="PTHR20881:SF0">
    <property type="entry name" value="3-METHYL-2-OXOBUTANOATE HYDROXYMETHYLTRANSFERASE"/>
    <property type="match status" value="1"/>
</dbReference>
<evidence type="ECO:0000256" key="5">
    <source>
        <dbReference type="HAMAP-Rule" id="MF_00156"/>
    </source>
</evidence>
<dbReference type="GO" id="GO:0003864">
    <property type="term" value="F:3-methyl-2-oxobutanoate hydroxymethyltransferase activity"/>
    <property type="evidence" value="ECO:0007669"/>
    <property type="project" value="UniProtKB-EC"/>
</dbReference>
<feature type="binding site" evidence="5">
    <location>
        <position position="121"/>
    </location>
    <ligand>
        <name>Mg(2+)</name>
        <dbReference type="ChEBI" id="CHEBI:18420"/>
    </ligand>
</feature>
<keyword evidence="5" id="KW-0460">Magnesium</keyword>
<dbReference type="Proteomes" id="UP001219037">
    <property type="component" value="Chromosome"/>
</dbReference>
<comment type="subcellular location">
    <subcellularLocation>
        <location evidence="5">Cytoplasm</location>
    </subcellularLocation>
</comment>
<keyword evidence="7" id="KW-1185">Reference proteome</keyword>
<evidence type="ECO:0000256" key="1">
    <source>
        <dbReference type="ARBA" id="ARBA00008676"/>
    </source>
</evidence>
<comment type="function">
    <text evidence="5">Catalyzes the reversible reaction in which hydroxymethyl group from 5,10-methylenetetrahydrofolate is transferred onto alpha-ketoisovalerate to form ketopantoate.</text>
</comment>
<keyword evidence="5" id="KW-0963">Cytoplasm</keyword>
<proteinExistence type="inferred from homology"/>
<evidence type="ECO:0000256" key="3">
    <source>
        <dbReference type="ARBA" id="ARBA00022655"/>
    </source>
</evidence>
<dbReference type="NCBIfam" id="NF001452">
    <property type="entry name" value="PRK00311.1"/>
    <property type="match status" value="1"/>
</dbReference>
<dbReference type="HAMAP" id="MF_00156">
    <property type="entry name" value="PanB"/>
    <property type="match status" value="1"/>
</dbReference>
<feature type="binding site" evidence="5">
    <location>
        <position position="50"/>
    </location>
    <ligand>
        <name>Mg(2+)</name>
        <dbReference type="ChEBI" id="CHEBI:18420"/>
    </ligand>
</feature>
<keyword evidence="4 5" id="KW-0808">Transferase</keyword>
<feature type="binding site" evidence="5">
    <location>
        <position position="89"/>
    </location>
    <ligand>
        <name>3-methyl-2-oxobutanoate</name>
        <dbReference type="ChEBI" id="CHEBI:11851"/>
    </ligand>
</feature>
<dbReference type="InterPro" id="IPR040442">
    <property type="entry name" value="Pyrv_kinase-like_dom_sf"/>
</dbReference>
<dbReference type="PIRSF" id="PIRSF000388">
    <property type="entry name" value="Pantoate_hydroxy_MeTrfase"/>
    <property type="match status" value="1"/>
</dbReference>
<dbReference type="EC" id="2.1.2.11" evidence="5"/>
<evidence type="ECO:0000313" key="6">
    <source>
        <dbReference type="EMBL" id="WFP15489.1"/>
    </source>
</evidence>
<dbReference type="SUPFAM" id="SSF51621">
    <property type="entry name" value="Phosphoenolpyruvate/pyruvate domain"/>
    <property type="match status" value="1"/>
</dbReference>
<sequence length="270" mass="28905">MADSTPRKFRTVHFQQAKDEGRRFAMLTCYDAITAGLFDQSGIEMLLIGDSVGNTVLGHATTLPVTLDDIITFSQAVVRGTERAFVVADLPFGSYEVSPAQAVESGVRLVKESGISAVKIEGGSEYTDHVRALVSAGVAVIGHIGFTPQSENVLGGYRIQGRDDDAAAAMVEDALALQEAGAFAILMEMVPAAVARRVDEALRVPTIGIGAGSDTTGQVLVWQDMLGLRQGKMARFVKQYAQLHTVVTDAVSTYHREVLEGSFPSEEHGY</sequence>
<dbReference type="InterPro" id="IPR003700">
    <property type="entry name" value="Pantoate_hydroxy_MeTrfase"/>
</dbReference>
<evidence type="ECO:0000256" key="2">
    <source>
        <dbReference type="ARBA" id="ARBA00011424"/>
    </source>
</evidence>
<dbReference type="RefSeq" id="WP_278156271.1">
    <property type="nucleotide sequence ID" value="NZ_CP121252.1"/>
</dbReference>
<dbReference type="InterPro" id="IPR015813">
    <property type="entry name" value="Pyrv/PenolPyrv_kinase-like_dom"/>
</dbReference>
<dbReference type="NCBIfam" id="TIGR00222">
    <property type="entry name" value="panB"/>
    <property type="match status" value="1"/>
</dbReference>
<protein>
    <recommendedName>
        <fullName evidence="5">3-methyl-2-oxobutanoate hydroxymethyltransferase</fullName>
        <ecNumber evidence="5">2.1.2.11</ecNumber>
    </recommendedName>
    <alternativeName>
        <fullName evidence="5">Ketopantoate hydroxymethyltransferase</fullName>
        <shortName evidence="5">KPHMT</shortName>
    </alternativeName>
</protein>
<comment type="similarity">
    <text evidence="1 5">Belongs to the PanB family.</text>
</comment>